<evidence type="ECO:0000259" key="2">
    <source>
        <dbReference type="Pfam" id="PF00685"/>
    </source>
</evidence>
<dbReference type="Proteomes" id="UP000039865">
    <property type="component" value="Unassembled WGS sequence"/>
</dbReference>
<reference evidence="3 4" key="1">
    <citation type="submission" date="2014-06" db="EMBL/GenBank/DDBJ databases">
        <authorList>
            <person name="Swart Estienne"/>
        </authorList>
    </citation>
    <scope>NUCLEOTIDE SEQUENCE [LARGE SCALE GENOMIC DNA]</scope>
    <source>
        <strain evidence="3 4">130c</strain>
    </source>
</reference>
<dbReference type="Gene3D" id="3.40.50.300">
    <property type="entry name" value="P-loop containing nucleotide triphosphate hydrolases"/>
    <property type="match status" value="1"/>
</dbReference>
<organism evidence="3 4">
    <name type="scientific">Stylonychia lemnae</name>
    <name type="common">Ciliate</name>
    <dbReference type="NCBI Taxonomy" id="5949"/>
    <lineage>
        <taxon>Eukaryota</taxon>
        <taxon>Sar</taxon>
        <taxon>Alveolata</taxon>
        <taxon>Ciliophora</taxon>
        <taxon>Intramacronucleata</taxon>
        <taxon>Spirotrichea</taxon>
        <taxon>Stichotrichia</taxon>
        <taxon>Sporadotrichida</taxon>
        <taxon>Oxytrichidae</taxon>
        <taxon>Stylonychinae</taxon>
        <taxon>Stylonychia</taxon>
    </lineage>
</organism>
<proteinExistence type="inferred from homology"/>
<protein>
    <submittedName>
        <fullName evidence="3">Fbox domain containing protein</fullName>
    </submittedName>
</protein>
<dbReference type="InterPro" id="IPR027417">
    <property type="entry name" value="P-loop_NTPase"/>
</dbReference>
<dbReference type="AlphaFoldDB" id="A0A077ZNL5"/>
<dbReference type="SUPFAM" id="SSF52540">
    <property type="entry name" value="P-loop containing nucleoside triphosphate hydrolases"/>
    <property type="match status" value="1"/>
</dbReference>
<gene>
    <name evidence="3" type="primary">Contig17554.g18672</name>
    <name evidence="3" type="ORF">STYLEM_13</name>
</gene>
<dbReference type="PANTHER" id="PTHR45964">
    <property type="entry name" value="WSCD FAMILY MEMBER CG9164"/>
    <property type="match status" value="1"/>
</dbReference>
<dbReference type="OrthoDB" id="5985073at2759"/>
<dbReference type="InterPro" id="IPR051589">
    <property type="entry name" value="Sialate-O-sulfotransferase"/>
</dbReference>
<evidence type="ECO:0000256" key="1">
    <source>
        <dbReference type="ARBA" id="ARBA00010236"/>
    </source>
</evidence>
<dbReference type="GO" id="GO:0008146">
    <property type="term" value="F:sulfotransferase activity"/>
    <property type="evidence" value="ECO:0007669"/>
    <property type="project" value="InterPro"/>
</dbReference>
<keyword evidence="4" id="KW-1185">Reference proteome</keyword>
<dbReference type="InParanoid" id="A0A077ZNL5"/>
<sequence length="361" mass="42734">MFIDAVNHVIETKKRGAFIVDIEDILYQKIPHIGLVYIVTHDLAEKGQLYISEYGEKLKNRVLFATFPRTGNSFLRQYFEDITNIVTGSDMDFSATYEVCLNGFKGEGYLDDRVWIQKSHYPMQTFHVGMSKANRVITTIRNPLDTTISCYELFCTHMQSFCFSDQYYEEKRDHFTKFLQSNLIAYQQYVKQLQEESLEQGVPFYYVRYEDLLVKPQETLEELFKYMLGVENIEGTLIQQQIVKAVKKMNKGKTIYKIQQIGINKHRKKFNDDMIDWVAKELHWFNHYFGYTKSNDDENSFDILQYDQTNSGQDIYLQYLYHNIDAMKQSLSGNVEKWFTVYRPEKAMKYMIDFQGPINLP</sequence>
<comment type="similarity">
    <text evidence="1">Belongs to the WSCD family.</text>
</comment>
<dbReference type="PANTHER" id="PTHR45964:SF5">
    <property type="entry name" value="WSCD FAMILY MEMBER CG9164"/>
    <property type="match status" value="1"/>
</dbReference>
<dbReference type="OMA" id="QYFEDIT"/>
<dbReference type="InterPro" id="IPR000863">
    <property type="entry name" value="Sulfotransferase_dom"/>
</dbReference>
<accession>A0A077ZNL5</accession>
<feature type="domain" description="Sulfotransferase" evidence="2">
    <location>
        <begin position="61"/>
        <end position="250"/>
    </location>
</feature>
<name>A0A077ZNL5_STYLE</name>
<dbReference type="EMBL" id="CCKQ01000017">
    <property type="protein sequence ID" value="CDW71074.1"/>
    <property type="molecule type" value="Genomic_DNA"/>
</dbReference>
<evidence type="ECO:0000313" key="3">
    <source>
        <dbReference type="EMBL" id="CDW71074.1"/>
    </source>
</evidence>
<dbReference type="Pfam" id="PF00685">
    <property type="entry name" value="Sulfotransfer_1"/>
    <property type="match status" value="1"/>
</dbReference>
<evidence type="ECO:0000313" key="4">
    <source>
        <dbReference type="Proteomes" id="UP000039865"/>
    </source>
</evidence>